<proteinExistence type="predicted"/>
<dbReference type="SUPFAM" id="SSF101447">
    <property type="entry name" value="Formin homology 2 domain (FH2 domain)"/>
    <property type="match status" value="1"/>
</dbReference>
<reference evidence="4" key="1">
    <citation type="submission" date="2016-11" db="UniProtKB">
        <authorList>
            <consortium name="WormBaseParasite"/>
        </authorList>
    </citation>
    <scope>IDENTIFICATION</scope>
</reference>
<dbReference type="Gene3D" id="1.20.58.2220">
    <property type="entry name" value="Formin, FH2 domain"/>
    <property type="match status" value="1"/>
</dbReference>
<keyword evidence="3" id="KW-1185">Reference proteome</keyword>
<evidence type="ECO:0000313" key="4">
    <source>
        <dbReference type="WBParaSite" id="maker-uti_cns_0005381-snap-gene-0.10-mRNA-1"/>
    </source>
</evidence>
<dbReference type="GO" id="GO:0005737">
    <property type="term" value="C:cytoplasm"/>
    <property type="evidence" value="ECO:0007669"/>
    <property type="project" value="TreeGrafter"/>
</dbReference>
<dbReference type="Pfam" id="PF02181">
    <property type="entry name" value="FH2"/>
    <property type="match status" value="1"/>
</dbReference>
<dbReference type="GO" id="GO:0051015">
    <property type="term" value="F:actin filament binding"/>
    <property type="evidence" value="ECO:0007669"/>
    <property type="project" value="TreeGrafter"/>
</dbReference>
<dbReference type="Proteomes" id="UP000095280">
    <property type="component" value="Unplaced"/>
</dbReference>
<feature type="compositionally biased region" description="Basic residues" evidence="1">
    <location>
        <begin position="342"/>
        <end position="352"/>
    </location>
</feature>
<evidence type="ECO:0000313" key="3">
    <source>
        <dbReference type="Proteomes" id="UP000095280"/>
    </source>
</evidence>
<feature type="domain" description="FH2" evidence="2">
    <location>
        <begin position="1"/>
        <end position="276"/>
    </location>
</feature>
<protein>
    <submittedName>
        <fullName evidence="4">FH2 domain-containing protein</fullName>
    </submittedName>
</protein>
<feature type="region of interest" description="Disordered" evidence="1">
    <location>
        <begin position="333"/>
        <end position="352"/>
    </location>
</feature>
<dbReference type="PANTHER" id="PTHR45920:SF4">
    <property type="entry name" value="FORMIN HOMOLOGY 2 DOMAIN CONTAINING, ISOFORM I"/>
    <property type="match status" value="1"/>
</dbReference>
<accession>A0A1I8HBU7</accession>
<dbReference type="GO" id="GO:0030866">
    <property type="term" value="P:cortical actin cytoskeleton organization"/>
    <property type="evidence" value="ECO:0007669"/>
    <property type="project" value="TreeGrafter"/>
</dbReference>
<dbReference type="WBParaSite" id="maker-uti_cns_0005381-snap-gene-0.10-mRNA-1">
    <property type="protein sequence ID" value="maker-uti_cns_0005381-snap-gene-0.10-mRNA-1"/>
    <property type="gene ID" value="maker-uti_cns_0005381-snap-gene-0.10"/>
</dbReference>
<dbReference type="SMART" id="SM00498">
    <property type="entry name" value="FH2"/>
    <property type="match status" value="1"/>
</dbReference>
<dbReference type="AlphaFoldDB" id="A0A1I8HBU7"/>
<evidence type="ECO:0000256" key="1">
    <source>
        <dbReference type="SAM" id="MobiDB-lite"/>
    </source>
</evidence>
<dbReference type="GO" id="GO:0005856">
    <property type="term" value="C:cytoskeleton"/>
    <property type="evidence" value="ECO:0007669"/>
    <property type="project" value="TreeGrafter"/>
</dbReference>
<feature type="region of interest" description="Disordered" evidence="1">
    <location>
        <begin position="288"/>
        <end position="325"/>
    </location>
</feature>
<dbReference type="PANTHER" id="PTHR45920">
    <property type="entry name" value="FORMIN HOMOLOGY 2 DOMAIN CONTAINING, ISOFORM I"/>
    <property type="match status" value="1"/>
</dbReference>
<evidence type="ECO:0000259" key="2">
    <source>
        <dbReference type="PROSITE" id="PS51444"/>
    </source>
</evidence>
<dbReference type="InterPro" id="IPR015425">
    <property type="entry name" value="FH2_Formin"/>
</dbReference>
<name>A0A1I8HBU7_9PLAT</name>
<dbReference type="InterPro" id="IPR042201">
    <property type="entry name" value="FH2_Formin_sf"/>
</dbReference>
<dbReference type="PROSITE" id="PS51444">
    <property type="entry name" value="FH2"/>
    <property type="match status" value="1"/>
</dbReference>
<sequence length="352" mass="39624">MTVLPPPRTIKVAIVNMDSSVINKEGIEKLLYSMLPTEEEKEAILWLFRLEYEAIETEITDALNDLKLAIQEIRQCETLRCVFSVIVAMGNFLNDSTARGFNLDYLAKVPEVRDTVHKHTLLHHVCHMVQEQFPNSGDLYSELGAVTRCSKLDWDEVQARLDRLERDCMSGFEHHKALCKHADFGQDLRRKLESFLRDAASRIVAMKIVRDRVMNRFRKLLLFLGMTPATIADAKVTEVMHLLSNFALEYRTNREKVRQQISKKQNAAKRRETRGKLIVDLDGSEVGARGPRAKAGGGGSQVSIPGSVAAAGGGRGSSIPPDEEEMLDACLQQTKPAVPLKERRKSKNQRKS</sequence>
<organism evidence="3 4">
    <name type="scientific">Macrostomum lignano</name>
    <dbReference type="NCBI Taxonomy" id="282301"/>
    <lineage>
        <taxon>Eukaryota</taxon>
        <taxon>Metazoa</taxon>
        <taxon>Spiralia</taxon>
        <taxon>Lophotrochozoa</taxon>
        <taxon>Platyhelminthes</taxon>
        <taxon>Rhabditophora</taxon>
        <taxon>Macrostomorpha</taxon>
        <taxon>Macrostomida</taxon>
        <taxon>Macrostomidae</taxon>
        <taxon>Macrostomum</taxon>
    </lineage>
</organism>